<dbReference type="InterPro" id="IPR000432">
    <property type="entry name" value="DNA_mismatch_repair_MutS_C"/>
</dbReference>
<reference evidence="11 12" key="1">
    <citation type="journal article" date="2007" name="Int. J. Syst. Evol. Microbiol.">
        <title>Oceanobacillus profundus sp. nov., isolated from a deep-sea sediment core.</title>
        <authorList>
            <person name="Kim Y.G."/>
            <person name="Choi D.H."/>
            <person name="Hyun S."/>
            <person name="Cho B.C."/>
        </authorList>
    </citation>
    <scope>NUCLEOTIDE SEQUENCE [LARGE SCALE GENOMIC DNA]</scope>
    <source>
        <strain evidence="11 12">DSM 18246</strain>
    </source>
</reference>
<comment type="function">
    <text evidence="7">Endonuclease that is involved in the suppression of homologous recombination and thus may have a key role in the control of bacterial genetic diversity.</text>
</comment>
<keyword evidence="7" id="KW-0540">Nuclease</keyword>
<dbReference type="GO" id="GO:0030983">
    <property type="term" value="F:mismatched DNA binding"/>
    <property type="evidence" value="ECO:0007669"/>
    <property type="project" value="InterPro"/>
</dbReference>
<dbReference type="InterPro" id="IPR036063">
    <property type="entry name" value="Smr_dom_sf"/>
</dbReference>
<dbReference type="OrthoDB" id="9808166at2"/>
<dbReference type="InterPro" id="IPR046893">
    <property type="entry name" value="MSSS"/>
</dbReference>
<evidence type="ECO:0000256" key="7">
    <source>
        <dbReference type="HAMAP-Rule" id="MF_00092"/>
    </source>
</evidence>
<dbReference type="SMART" id="SM00533">
    <property type="entry name" value="MUTSd"/>
    <property type="match status" value="1"/>
</dbReference>
<evidence type="ECO:0000259" key="10">
    <source>
        <dbReference type="PROSITE" id="PS50828"/>
    </source>
</evidence>
<keyword evidence="6 7" id="KW-0238">DNA-binding</keyword>
<protein>
    <recommendedName>
        <fullName evidence="7">Endonuclease MutS2</fullName>
        <ecNumber evidence="7">3.1.-.-</ecNumber>
    </recommendedName>
    <alternativeName>
        <fullName evidence="7">Ribosome-associated protein quality control-upstream factor</fullName>
        <shortName evidence="7">RQC-upstream factor</shortName>
        <shortName evidence="7">RqcU</shortName>
        <ecNumber evidence="7">3.6.4.-</ecNumber>
    </alternativeName>
</protein>
<keyword evidence="3 7" id="KW-0378">Hydrolase</keyword>
<dbReference type="SMART" id="SM00534">
    <property type="entry name" value="MUTSac"/>
    <property type="match status" value="1"/>
</dbReference>
<dbReference type="AlphaFoldDB" id="A0A417YJ35"/>
<evidence type="ECO:0000256" key="6">
    <source>
        <dbReference type="ARBA" id="ARBA00023125"/>
    </source>
</evidence>
<accession>A0A417YJ35</accession>
<dbReference type="Proteomes" id="UP000285456">
    <property type="component" value="Unassembled WGS sequence"/>
</dbReference>
<dbReference type="SMART" id="SM00463">
    <property type="entry name" value="SMR"/>
    <property type="match status" value="1"/>
</dbReference>
<dbReference type="HAMAP" id="MF_00092">
    <property type="entry name" value="MutS2"/>
    <property type="match status" value="1"/>
</dbReference>
<dbReference type="PANTHER" id="PTHR48466">
    <property type="entry name" value="OS10G0509000 PROTEIN-RELATED"/>
    <property type="match status" value="1"/>
</dbReference>
<keyword evidence="1 7" id="KW-0699">rRNA-binding</keyword>
<evidence type="ECO:0000313" key="12">
    <source>
        <dbReference type="Proteomes" id="UP000285456"/>
    </source>
</evidence>
<feature type="region of interest" description="Disordered" evidence="9">
    <location>
        <begin position="760"/>
        <end position="781"/>
    </location>
</feature>
<dbReference type="PROSITE" id="PS50828">
    <property type="entry name" value="SMR"/>
    <property type="match status" value="1"/>
</dbReference>
<keyword evidence="12" id="KW-1185">Reference proteome</keyword>
<dbReference type="GO" id="GO:0043023">
    <property type="term" value="F:ribosomal large subunit binding"/>
    <property type="evidence" value="ECO:0007669"/>
    <property type="project" value="UniProtKB-UniRule"/>
</dbReference>
<evidence type="ECO:0000256" key="2">
    <source>
        <dbReference type="ARBA" id="ARBA00022741"/>
    </source>
</evidence>
<feature type="binding site" evidence="7">
    <location>
        <begin position="332"/>
        <end position="339"/>
    </location>
    <ligand>
        <name>ATP</name>
        <dbReference type="ChEBI" id="CHEBI:30616"/>
    </ligand>
</feature>
<dbReference type="GO" id="GO:0016887">
    <property type="term" value="F:ATP hydrolysis activity"/>
    <property type="evidence" value="ECO:0007669"/>
    <property type="project" value="InterPro"/>
</dbReference>
<keyword evidence="8" id="KW-0175">Coiled coil</keyword>
<feature type="coiled-coil region" evidence="8">
    <location>
        <begin position="541"/>
        <end position="597"/>
    </location>
</feature>
<dbReference type="PROSITE" id="PS00486">
    <property type="entry name" value="DNA_MISMATCH_REPAIR_2"/>
    <property type="match status" value="1"/>
</dbReference>
<evidence type="ECO:0000256" key="4">
    <source>
        <dbReference type="ARBA" id="ARBA00022840"/>
    </source>
</evidence>
<dbReference type="EMBL" id="QWEH01000004">
    <property type="protein sequence ID" value="RHW32990.1"/>
    <property type="molecule type" value="Genomic_DNA"/>
</dbReference>
<dbReference type="InterPro" id="IPR007696">
    <property type="entry name" value="DNA_mismatch_repair_MutS_core"/>
</dbReference>
<evidence type="ECO:0000256" key="9">
    <source>
        <dbReference type="SAM" id="MobiDB-lite"/>
    </source>
</evidence>
<keyword evidence="5 7" id="KW-0694">RNA-binding</keyword>
<evidence type="ECO:0000256" key="8">
    <source>
        <dbReference type="SAM" id="Coils"/>
    </source>
</evidence>
<dbReference type="NCBIfam" id="TIGR01069">
    <property type="entry name" value="mutS2"/>
    <property type="match status" value="1"/>
</dbReference>
<evidence type="ECO:0000256" key="1">
    <source>
        <dbReference type="ARBA" id="ARBA00022730"/>
    </source>
</evidence>
<dbReference type="Gene3D" id="3.40.50.300">
    <property type="entry name" value="P-loop containing nucleotide triphosphate hydrolases"/>
    <property type="match status" value="1"/>
</dbReference>
<dbReference type="EC" id="3.6.4.-" evidence="7"/>
<dbReference type="EC" id="3.1.-.-" evidence="7"/>
<name>A0A417YJ35_9BACI</name>
<dbReference type="PIRSF" id="PIRSF005814">
    <property type="entry name" value="MutS_YshD"/>
    <property type="match status" value="1"/>
</dbReference>
<dbReference type="InterPro" id="IPR027417">
    <property type="entry name" value="P-loop_NTPase"/>
</dbReference>
<dbReference type="Pfam" id="PF20297">
    <property type="entry name" value="MSSS"/>
    <property type="match status" value="1"/>
</dbReference>
<dbReference type="GO" id="GO:0140664">
    <property type="term" value="F:ATP-dependent DNA damage sensor activity"/>
    <property type="evidence" value="ECO:0007669"/>
    <property type="project" value="InterPro"/>
</dbReference>
<dbReference type="Pfam" id="PF00488">
    <property type="entry name" value="MutS_V"/>
    <property type="match status" value="1"/>
</dbReference>
<dbReference type="CDD" id="cd03280">
    <property type="entry name" value="ABC_MutS2"/>
    <property type="match status" value="1"/>
</dbReference>
<dbReference type="FunFam" id="3.40.50.300:FF:000830">
    <property type="entry name" value="Endonuclease MutS2"/>
    <property type="match status" value="1"/>
</dbReference>
<organism evidence="11 12">
    <name type="scientific">Oceanobacillus profundus</name>
    <dbReference type="NCBI Taxonomy" id="372463"/>
    <lineage>
        <taxon>Bacteria</taxon>
        <taxon>Bacillati</taxon>
        <taxon>Bacillota</taxon>
        <taxon>Bacilli</taxon>
        <taxon>Bacillales</taxon>
        <taxon>Bacillaceae</taxon>
        <taxon>Oceanobacillus</taxon>
    </lineage>
</organism>
<comment type="similarity">
    <text evidence="7">Belongs to the DNA mismatch repair MutS family. MutS2 subfamily.</text>
</comment>
<dbReference type="Pfam" id="PF01713">
    <property type="entry name" value="Smr"/>
    <property type="match status" value="1"/>
</dbReference>
<dbReference type="GO" id="GO:0045910">
    <property type="term" value="P:negative regulation of DNA recombination"/>
    <property type="evidence" value="ECO:0007669"/>
    <property type="project" value="InterPro"/>
</dbReference>
<dbReference type="Gene3D" id="3.30.1370.110">
    <property type="match status" value="1"/>
</dbReference>
<comment type="subunit">
    <text evidence="7">Homodimer. Binds to stalled ribosomes, contacting rRNA.</text>
</comment>
<dbReference type="InterPro" id="IPR005747">
    <property type="entry name" value="MutS2"/>
</dbReference>
<dbReference type="InterPro" id="IPR045076">
    <property type="entry name" value="MutS"/>
</dbReference>
<dbReference type="PANTHER" id="PTHR48466:SF2">
    <property type="entry name" value="OS10G0509000 PROTEIN"/>
    <property type="match status" value="1"/>
</dbReference>
<dbReference type="SUPFAM" id="SSF48334">
    <property type="entry name" value="DNA repair protein MutS, domain III"/>
    <property type="match status" value="1"/>
</dbReference>
<dbReference type="SUPFAM" id="SSF52540">
    <property type="entry name" value="P-loop containing nucleoside triphosphate hydrolases"/>
    <property type="match status" value="1"/>
</dbReference>
<keyword evidence="2 7" id="KW-0547">Nucleotide-binding</keyword>
<proteinExistence type="inferred from homology"/>
<keyword evidence="7 11" id="KW-0255">Endonuclease</keyword>
<evidence type="ECO:0000256" key="3">
    <source>
        <dbReference type="ARBA" id="ARBA00022801"/>
    </source>
</evidence>
<dbReference type="RefSeq" id="WP_118889067.1">
    <property type="nucleotide sequence ID" value="NZ_PHUT01000004.1"/>
</dbReference>
<gene>
    <name evidence="7" type="primary">mutS2</name>
    <name evidence="7" type="synonym">rqcU</name>
    <name evidence="11" type="ORF">D1B32_08045</name>
</gene>
<dbReference type="InterPro" id="IPR002625">
    <property type="entry name" value="Smr_dom"/>
</dbReference>
<dbReference type="InterPro" id="IPR036187">
    <property type="entry name" value="DNA_mismatch_repair_MutS_sf"/>
</dbReference>
<dbReference type="SUPFAM" id="SSF160443">
    <property type="entry name" value="SMR domain-like"/>
    <property type="match status" value="1"/>
</dbReference>
<dbReference type="GO" id="GO:0072344">
    <property type="term" value="P:rescue of stalled ribosome"/>
    <property type="evidence" value="ECO:0007669"/>
    <property type="project" value="UniProtKB-UniRule"/>
</dbReference>
<dbReference type="GO" id="GO:0006298">
    <property type="term" value="P:mismatch repair"/>
    <property type="evidence" value="ECO:0007669"/>
    <property type="project" value="InterPro"/>
</dbReference>
<keyword evidence="4 7" id="KW-0067">ATP-binding</keyword>
<comment type="caution">
    <text evidence="11">The sequence shown here is derived from an EMBL/GenBank/DDBJ whole genome shotgun (WGS) entry which is preliminary data.</text>
</comment>
<sequence length="781" mass="87597">MNERILRVLEFKKIIENLSMHAATTLGKDFVSKLKPATELKQVIELQNETDEASQIARLNRTIPLGGVTDIRPSLKRSAIGGVLSTHECLDVANTIYGGRQVKLFFDQLELEEEIPILEGLVERITPLRELEMEIKNCIDDRGHVIDSASASLRSIRSSIRTFENRIRERLESYTRNNSSMLSDAIITIRNDRYVLPVKQEYRGAIGGIVHDQSSSGQTLFMEPKAIVDLNNQLHGAITKEKQEIDRILKELSQSIAVEEHDLDQNVMLLGQIDFISARAKLGQEMKAARPKMNDRGFIQMKQARHPLIPIDEVVANDVEIGKTYTSIVITGPNTGGKTVTLKMVGLCTLMAQSGLQVPALDGCELAVFKEVFADIGDEQSIEQNLSTFSSHMTNIVEIIKEVNDHSLVLFDELGSGTDPQEGAALAMAILDEVVSRNARVIATTHYPELKAYGYNRSNVVNASVEFNVETLQPTYRLLIGVPGRSNAFEISNRLGLNNHIIERAKGLVGVDSKSVETMIASLEKSHLEAERDYEKAHAVLLESEKLREDITKEWKQLEQKKEELYKKAEEKAEKALTKAREEAERIVNEIRQMKTNVSLKEHEWIEAKKMLEEAQPHLTQKQNRQPDKKAAEQRVLQPGDEIKLLTVNQKGEVLEKVNDNEFLVQVGIMKVKVKRHELQFLGKPKQTMEKPIATIKGSNYHVSTELDLRGERYEDALLKLEKYIDDVLLAGYPKAYIIHGKGTGALRKGVQEFVKRHSQIKNAQPGGSGEGGSGVTVLEF</sequence>
<dbReference type="GO" id="GO:0004519">
    <property type="term" value="F:endonuclease activity"/>
    <property type="evidence" value="ECO:0007669"/>
    <property type="project" value="UniProtKB-UniRule"/>
</dbReference>
<dbReference type="GO" id="GO:0019843">
    <property type="term" value="F:rRNA binding"/>
    <property type="evidence" value="ECO:0007669"/>
    <property type="project" value="UniProtKB-UniRule"/>
</dbReference>
<comment type="function">
    <text evidence="7">Acts as a ribosome collision sensor, splitting the ribosome into its 2 subunits. Detects stalled/collided 70S ribosomes which it binds and splits by an ATP-hydrolysis driven conformational change. Acts upstream of the ribosome quality control system (RQC), a ribosome-associated complex that mediates the extraction of incompletely synthesized nascent chains from stalled ribosomes and their subsequent degradation. Probably generates substrates for RQC.</text>
</comment>
<dbReference type="GO" id="GO:0005524">
    <property type="term" value="F:ATP binding"/>
    <property type="evidence" value="ECO:0007669"/>
    <property type="project" value="UniProtKB-UniRule"/>
</dbReference>
<evidence type="ECO:0000256" key="5">
    <source>
        <dbReference type="ARBA" id="ARBA00022884"/>
    </source>
</evidence>
<evidence type="ECO:0000313" key="11">
    <source>
        <dbReference type="EMBL" id="RHW32990.1"/>
    </source>
</evidence>
<feature type="domain" description="Smr" evidence="10">
    <location>
        <begin position="707"/>
        <end position="781"/>
    </location>
</feature>